<reference evidence="1" key="2">
    <citation type="journal article" date="2019" name="PLoS ONE">
        <title>Identification and characterization of putative Aeromonas spp. T3SS effectors.</title>
        <authorList>
            <person name="Rangel L.T."/>
            <person name="Marden J."/>
            <person name="Colston S."/>
            <person name="Setubal J.C."/>
            <person name="Graf J."/>
            <person name="Gogarten J.P."/>
        </authorList>
    </citation>
    <scope>NUCLEOTIDE SEQUENCE</scope>
    <source>
        <strain evidence="1">BAQ071013-135</strain>
    </source>
</reference>
<protein>
    <submittedName>
        <fullName evidence="1">Uncharacterized protein</fullName>
    </submittedName>
</protein>
<name>A0AAX2UNJ1_AERVE</name>
<accession>A0AAX2UNJ1</accession>
<sequence length="84" mass="9646">MKYLIRAGYRLYQGHLYIDGRLCLCIWAVARDIDCALYAMSQRYRAPYSSVRVTDVVLAEEQDISHHPFPEGIVDPDCAVLLIK</sequence>
<reference evidence="1" key="1">
    <citation type="submission" date="2017-10" db="EMBL/GenBank/DDBJ databases">
        <authorList>
            <person name="Colston S.M."/>
            <person name="Graf J."/>
        </authorList>
    </citation>
    <scope>NUCLEOTIDE SEQUENCE</scope>
    <source>
        <strain evidence="1">BAQ071013-135</strain>
    </source>
</reference>
<evidence type="ECO:0000313" key="2">
    <source>
        <dbReference type="Proteomes" id="UP000796104"/>
    </source>
</evidence>
<organism evidence="1 2">
    <name type="scientific">Aeromonas veronii</name>
    <dbReference type="NCBI Taxonomy" id="654"/>
    <lineage>
        <taxon>Bacteria</taxon>
        <taxon>Pseudomonadati</taxon>
        <taxon>Pseudomonadota</taxon>
        <taxon>Gammaproteobacteria</taxon>
        <taxon>Aeromonadales</taxon>
        <taxon>Aeromonadaceae</taxon>
        <taxon>Aeromonas</taxon>
    </lineage>
</organism>
<dbReference type="EMBL" id="PDXJ01000026">
    <property type="protein sequence ID" value="TND51808.1"/>
    <property type="molecule type" value="Genomic_DNA"/>
</dbReference>
<proteinExistence type="predicted"/>
<dbReference type="Proteomes" id="UP000796104">
    <property type="component" value="Unassembled WGS sequence"/>
</dbReference>
<evidence type="ECO:0000313" key="1">
    <source>
        <dbReference type="EMBL" id="TND51808.1"/>
    </source>
</evidence>
<gene>
    <name evidence="1" type="ORF">CF123_18235</name>
</gene>
<comment type="caution">
    <text evidence="1">The sequence shown here is derived from an EMBL/GenBank/DDBJ whole genome shotgun (WGS) entry which is preliminary data.</text>
</comment>
<dbReference type="AlphaFoldDB" id="A0AAX2UNJ1"/>